<dbReference type="EMBL" id="OOIL02000115">
    <property type="protein sequence ID" value="VFQ60298.1"/>
    <property type="molecule type" value="Genomic_DNA"/>
</dbReference>
<dbReference type="OrthoDB" id="185373at2759"/>
<evidence type="ECO:0000256" key="3">
    <source>
        <dbReference type="SAM" id="MobiDB-lite"/>
    </source>
</evidence>
<dbReference type="Pfam" id="PF01535">
    <property type="entry name" value="PPR"/>
    <property type="match status" value="5"/>
</dbReference>
<keyword evidence="1" id="KW-0677">Repeat</keyword>
<dbReference type="PROSITE" id="PS51375">
    <property type="entry name" value="PPR"/>
    <property type="match status" value="5"/>
</dbReference>
<protein>
    <recommendedName>
        <fullName evidence="6">Pentacotripeptide-repeat region of PRORP domain-containing protein</fullName>
    </recommendedName>
</protein>
<evidence type="ECO:0000313" key="5">
    <source>
        <dbReference type="Proteomes" id="UP000595140"/>
    </source>
</evidence>
<evidence type="ECO:0000256" key="2">
    <source>
        <dbReference type="PROSITE-ProRule" id="PRU00708"/>
    </source>
</evidence>
<dbReference type="GO" id="GO:0009451">
    <property type="term" value="P:RNA modification"/>
    <property type="evidence" value="ECO:0007669"/>
    <property type="project" value="InterPro"/>
</dbReference>
<keyword evidence="5" id="KW-1185">Reference proteome</keyword>
<dbReference type="Gene3D" id="1.25.40.10">
    <property type="entry name" value="Tetratricopeptide repeat domain"/>
    <property type="match status" value="5"/>
</dbReference>
<feature type="region of interest" description="Disordered" evidence="3">
    <location>
        <begin position="689"/>
        <end position="712"/>
    </location>
</feature>
<feature type="repeat" description="PPR" evidence="2">
    <location>
        <begin position="33"/>
        <end position="63"/>
    </location>
</feature>
<dbReference type="Proteomes" id="UP000595140">
    <property type="component" value="Unassembled WGS sequence"/>
</dbReference>
<reference evidence="4 5" key="1">
    <citation type="submission" date="2018-04" db="EMBL/GenBank/DDBJ databases">
        <authorList>
            <person name="Vogel A."/>
        </authorList>
    </citation>
    <scope>NUCLEOTIDE SEQUENCE [LARGE SCALE GENOMIC DNA]</scope>
</reference>
<gene>
    <name evidence="4" type="ORF">CCAM_LOCUS2074</name>
</gene>
<dbReference type="Pfam" id="PF13041">
    <property type="entry name" value="PPR_2"/>
    <property type="match status" value="1"/>
</dbReference>
<dbReference type="FunFam" id="1.25.40.10:FF:001093">
    <property type="entry name" value="Pentatricopeptide repeat-containing protein At2g34400"/>
    <property type="match status" value="1"/>
</dbReference>
<dbReference type="InterPro" id="IPR011990">
    <property type="entry name" value="TPR-like_helical_dom_sf"/>
</dbReference>
<dbReference type="Pfam" id="PF12854">
    <property type="entry name" value="PPR_1"/>
    <property type="match status" value="1"/>
</dbReference>
<evidence type="ECO:0000313" key="4">
    <source>
        <dbReference type="EMBL" id="VFQ60298.1"/>
    </source>
</evidence>
<feature type="repeat" description="PPR" evidence="2">
    <location>
        <begin position="126"/>
        <end position="160"/>
    </location>
</feature>
<dbReference type="Pfam" id="PF20431">
    <property type="entry name" value="E_motif"/>
    <property type="match status" value="1"/>
</dbReference>
<proteinExistence type="predicted"/>
<dbReference type="InterPro" id="IPR046848">
    <property type="entry name" value="E_motif"/>
</dbReference>
<dbReference type="PANTHER" id="PTHR47926">
    <property type="entry name" value="PENTATRICOPEPTIDE REPEAT-CONTAINING PROTEIN"/>
    <property type="match status" value="1"/>
</dbReference>
<dbReference type="InterPro" id="IPR046960">
    <property type="entry name" value="PPR_At4g14850-like_plant"/>
</dbReference>
<dbReference type="PANTHER" id="PTHR47926:SF468">
    <property type="entry name" value="PENTATRICOPEPTIDE REPEAT-CONTAINING PROTEIN"/>
    <property type="match status" value="1"/>
</dbReference>
<feature type="repeat" description="PPR" evidence="2">
    <location>
        <begin position="258"/>
        <end position="292"/>
    </location>
</feature>
<evidence type="ECO:0000256" key="1">
    <source>
        <dbReference type="ARBA" id="ARBA00022737"/>
    </source>
</evidence>
<dbReference type="InterPro" id="IPR002885">
    <property type="entry name" value="PPR_rpt"/>
</dbReference>
<dbReference type="AlphaFoldDB" id="A0A484K673"/>
<name>A0A484K673_9ASTE</name>
<dbReference type="Pfam" id="PF13812">
    <property type="entry name" value="PPR_3"/>
    <property type="match status" value="1"/>
</dbReference>
<evidence type="ECO:0008006" key="6">
    <source>
        <dbReference type="Google" id="ProtNLM"/>
    </source>
</evidence>
<sequence>MDHPNCYSVLADHLRNRRIDEARALFSRIQLPSVYLCTKMIAGYAENGRLKDALDLFDEMPVKDVVMWNSMIKGCVGCGDVGMAMELLDEMPERNVVSYTTVITGFLKFGMVEEAEVLFHEMPSRDITSWNAMVSGYFENGRVEEALRLFEMMPHRNVVSWTTVICGLDRHERSDEALLSFAKMLGFGIKPNSSTFASVLTACATTKDLVLGCEIHAASTKAGLRFDVYVTASLITFYATCLKIDDSCRVFQEKIHKNVVVWTSLVTAYTLNHMHKNALSLFARMLQNCIPPNQSSFTSALNSTCEVQSVDHGKEIHCLAFKLGFNADAHVGNSLVVLYSKCGDMSDGLLMFNEIKDKNIVSWNSIIVGCARHGLGNHALGLFAQMVRKDVVIDDITLAGLLTACSHSGMFGKARAIFDYFSMSMEIIKMEHYACMVDILCRDGRLDEAESLVNNMPVEPNLSVWVVLLSGCAKHCDVEFAERAAEKVFQLDPNCSAAYVMLSNMYAAIGRWDDVERIRVEMKRKRNIVKQPGFSVKFMADARTDTGGSSAGKRIGDLWNKLFGWVMKMKRDEQSGISEERLPIGADRSLGERVLREWMSNDLSGEESEPEVVRSEPSVEPGQVREMMLERLGLGSNGSGTDSDGAGHGVLEDFGIETNIEGFRERLQEIVCEESCAADSLEGVAEMFQEGDGEEESLVNSDRSESESESESAGMEWVSGVFSAAGHGLIWVLGKVCWCADVLLQHYNAHGF</sequence>
<feature type="repeat" description="PPR" evidence="2">
    <location>
        <begin position="64"/>
        <end position="98"/>
    </location>
</feature>
<organism evidence="4 5">
    <name type="scientific">Cuscuta campestris</name>
    <dbReference type="NCBI Taxonomy" id="132261"/>
    <lineage>
        <taxon>Eukaryota</taxon>
        <taxon>Viridiplantae</taxon>
        <taxon>Streptophyta</taxon>
        <taxon>Embryophyta</taxon>
        <taxon>Tracheophyta</taxon>
        <taxon>Spermatophyta</taxon>
        <taxon>Magnoliopsida</taxon>
        <taxon>eudicotyledons</taxon>
        <taxon>Gunneridae</taxon>
        <taxon>Pentapetalae</taxon>
        <taxon>asterids</taxon>
        <taxon>lamiids</taxon>
        <taxon>Solanales</taxon>
        <taxon>Convolvulaceae</taxon>
        <taxon>Cuscuteae</taxon>
        <taxon>Cuscuta</taxon>
        <taxon>Cuscuta subgen. Grammica</taxon>
        <taxon>Cuscuta sect. Cleistogrammica</taxon>
    </lineage>
</organism>
<dbReference type="SUPFAM" id="SSF48452">
    <property type="entry name" value="TPR-like"/>
    <property type="match status" value="1"/>
</dbReference>
<feature type="repeat" description="PPR" evidence="2">
    <location>
        <begin position="359"/>
        <end position="393"/>
    </location>
</feature>
<dbReference type="NCBIfam" id="TIGR00756">
    <property type="entry name" value="PPR"/>
    <property type="match status" value="6"/>
</dbReference>
<accession>A0A484K673</accession>
<dbReference type="GO" id="GO:0003723">
    <property type="term" value="F:RNA binding"/>
    <property type="evidence" value="ECO:0007669"/>
    <property type="project" value="InterPro"/>
</dbReference>